<feature type="region of interest" description="Disordered" evidence="1">
    <location>
        <begin position="271"/>
        <end position="290"/>
    </location>
</feature>
<evidence type="ECO:0000313" key="3">
    <source>
        <dbReference type="Proteomes" id="UP001381693"/>
    </source>
</evidence>
<gene>
    <name evidence="2" type="ORF">SK128_019139</name>
</gene>
<accession>A0AAN9ADS0</accession>
<dbReference type="Proteomes" id="UP001381693">
    <property type="component" value="Unassembled WGS sequence"/>
</dbReference>
<name>A0AAN9ADS0_HALRR</name>
<protein>
    <submittedName>
        <fullName evidence="2">Uncharacterized protein</fullName>
    </submittedName>
</protein>
<organism evidence="2 3">
    <name type="scientific">Halocaridina rubra</name>
    <name type="common">Hawaiian red shrimp</name>
    <dbReference type="NCBI Taxonomy" id="373956"/>
    <lineage>
        <taxon>Eukaryota</taxon>
        <taxon>Metazoa</taxon>
        <taxon>Ecdysozoa</taxon>
        <taxon>Arthropoda</taxon>
        <taxon>Crustacea</taxon>
        <taxon>Multicrustacea</taxon>
        <taxon>Malacostraca</taxon>
        <taxon>Eumalacostraca</taxon>
        <taxon>Eucarida</taxon>
        <taxon>Decapoda</taxon>
        <taxon>Pleocyemata</taxon>
        <taxon>Caridea</taxon>
        <taxon>Atyoidea</taxon>
        <taxon>Atyidae</taxon>
        <taxon>Halocaridina</taxon>
    </lineage>
</organism>
<reference evidence="2 3" key="1">
    <citation type="submission" date="2023-11" db="EMBL/GenBank/DDBJ databases">
        <title>Halocaridina rubra genome assembly.</title>
        <authorList>
            <person name="Smith C."/>
        </authorList>
    </citation>
    <scope>NUCLEOTIDE SEQUENCE [LARGE SCALE GENOMIC DNA]</scope>
    <source>
        <strain evidence="2">EP-1</strain>
        <tissue evidence="2">Whole</tissue>
    </source>
</reference>
<proteinExistence type="predicted"/>
<evidence type="ECO:0000313" key="2">
    <source>
        <dbReference type="EMBL" id="KAK7082540.1"/>
    </source>
</evidence>
<comment type="caution">
    <text evidence="2">The sequence shown here is derived from an EMBL/GenBank/DDBJ whole genome shotgun (WGS) entry which is preliminary data.</text>
</comment>
<evidence type="ECO:0000256" key="1">
    <source>
        <dbReference type="SAM" id="MobiDB-lite"/>
    </source>
</evidence>
<sequence length="329" mass="36693">MNTKHNQESKTNSNQNVLSHISNGYVDHSFALKDRETPSYETTNTVLLKGNTPNFTASDGKPEYIQYPYPINDCDKIQAQSIHKVCPKQNESHGMSSDRNTYYAQNSLADENGYIGLPFEEKIYDINCEKDEVDKLETDIRIPSRGYVAADCISDIKHMTDVTTSKEHYNIFPQNESKNDNDIEITPYSMNDFPHKADNSGYVKDKNINHMFEYDAASNAMSLNGNFSHSGVKNGYIAFPLDRIVETAAGSTDSGISASVENISCFDSSEKEGSRSVANEAGNNSNLVSHEKDMHSVTSNGLRIGYCRVAKLYVFQHDVRPVVTGVHTI</sequence>
<dbReference type="EMBL" id="JAXCGZ010003978">
    <property type="protein sequence ID" value="KAK7082540.1"/>
    <property type="molecule type" value="Genomic_DNA"/>
</dbReference>
<keyword evidence="3" id="KW-1185">Reference proteome</keyword>
<dbReference type="AlphaFoldDB" id="A0AAN9ADS0"/>